<protein>
    <submittedName>
        <fullName evidence="1">Uncharacterized protein</fullName>
    </submittedName>
</protein>
<name>A0A2P2PB70_RHIMU</name>
<dbReference type="EMBL" id="GGEC01071501">
    <property type="protein sequence ID" value="MBX51985.1"/>
    <property type="molecule type" value="Transcribed_RNA"/>
</dbReference>
<accession>A0A2P2PB70</accession>
<sequence>MITLYRYYLNSLLLGRQQNKLLNAIREKS</sequence>
<reference evidence="1" key="1">
    <citation type="submission" date="2018-02" db="EMBL/GenBank/DDBJ databases">
        <title>Rhizophora mucronata_Transcriptome.</title>
        <authorList>
            <person name="Meera S.P."/>
            <person name="Sreeshan A."/>
            <person name="Augustine A."/>
        </authorList>
    </citation>
    <scope>NUCLEOTIDE SEQUENCE</scope>
    <source>
        <tissue evidence="1">Leaf</tissue>
    </source>
</reference>
<evidence type="ECO:0000313" key="1">
    <source>
        <dbReference type="EMBL" id="MBX51985.1"/>
    </source>
</evidence>
<organism evidence="1">
    <name type="scientific">Rhizophora mucronata</name>
    <name type="common">Asiatic mangrove</name>
    <dbReference type="NCBI Taxonomy" id="61149"/>
    <lineage>
        <taxon>Eukaryota</taxon>
        <taxon>Viridiplantae</taxon>
        <taxon>Streptophyta</taxon>
        <taxon>Embryophyta</taxon>
        <taxon>Tracheophyta</taxon>
        <taxon>Spermatophyta</taxon>
        <taxon>Magnoliopsida</taxon>
        <taxon>eudicotyledons</taxon>
        <taxon>Gunneridae</taxon>
        <taxon>Pentapetalae</taxon>
        <taxon>rosids</taxon>
        <taxon>fabids</taxon>
        <taxon>Malpighiales</taxon>
        <taxon>Rhizophoraceae</taxon>
        <taxon>Rhizophora</taxon>
    </lineage>
</organism>
<proteinExistence type="predicted"/>
<dbReference type="AlphaFoldDB" id="A0A2P2PB70"/>